<organism evidence="1">
    <name type="scientific">Anguilla anguilla</name>
    <name type="common">European freshwater eel</name>
    <name type="synonym">Muraena anguilla</name>
    <dbReference type="NCBI Taxonomy" id="7936"/>
    <lineage>
        <taxon>Eukaryota</taxon>
        <taxon>Metazoa</taxon>
        <taxon>Chordata</taxon>
        <taxon>Craniata</taxon>
        <taxon>Vertebrata</taxon>
        <taxon>Euteleostomi</taxon>
        <taxon>Actinopterygii</taxon>
        <taxon>Neopterygii</taxon>
        <taxon>Teleostei</taxon>
        <taxon>Anguilliformes</taxon>
        <taxon>Anguillidae</taxon>
        <taxon>Anguilla</taxon>
    </lineage>
</organism>
<accession>A0A0E9SKS3</accession>
<name>A0A0E9SKS3_ANGAN</name>
<reference evidence="1" key="1">
    <citation type="submission" date="2014-11" db="EMBL/GenBank/DDBJ databases">
        <authorList>
            <person name="Amaro Gonzalez C."/>
        </authorList>
    </citation>
    <scope>NUCLEOTIDE SEQUENCE</scope>
</reference>
<dbReference type="AlphaFoldDB" id="A0A0E9SKS3"/>
<reference evidence="1" key="2">
    <citation type="journal article" date="2015" name="Fish Shellfish Immunol.">
        <title>Early steps in the European eel (Anguilla anguilla)-Vibrio vulnificus interaction in the gills: Role of the RtxA13 toxin.</title>
        <authorList>
            <person name="Callol A."/>
            <person name="Pajuelo D."/>
            <person name="Ebbesson L."/>
            <person name="Teles M."/>
            <person name="MacKenzie S."/>
            <person name="Amaro C."/>
        </authorList>
    </citation>
    <scope>NUCLEOTIDE SEQUENCE</scope>
</reference>
<sequence length="27" mass="3148">MLNKTTLTPFSHRAYLQIAGQDYSFPF</sequence>
<proteinExistence type="predicted"/>
<protein>
    <submittedName>
        <fullName evidence="1">Uncharacterized protein</fullName>
    </submittedName>
</protein>
<evidence type="ECO:0000313" key="1">
    <source>
        <dbReference type="EMBL" id="JAH41911.1"/>
    </source>
</evidence>
<dbReference type="EMBL" id="GBXM01066666">
    <property type="protein sequence ID" value="JAH41911.1"/>
    <property type="molecule type" value="Transcribed_RNA"/>
</dbReference>